<protein>
    <submittedName>
        <fullName evidence="1">Uncharacterized protein</fullName>
    </submittedName>
</protein>
<gene>
    <name evidence="1" type="ORF">CEPIT_LOCUS31451</name>
</gene>
<dbReference type="EMBL" id="CAMAPF010000966">
    <property type="protein sequence ID" value="CAH9131523.1"/>
    <property type="molecule type" value="Genomic_DNA"/>
</dbReference>
<evidence type="ECO:0000313" key="1">
    <source>
        <dbReference type="EMBL" id="CAH9131523.1"/>
    </source>
</evidence>
<dbReference type="AlphaFoldDB" id="A0AAV0F7L6"/>
<evidence type="ECO:0000313" key="2">
    <source>
        <dbReference type="Proteomes" id="UP001152523"/>
    </source>
</evidence>
<reference evidence="1" key="1">
    <citation type="submission" date="2022-07" db="EMBL/GenBank/DDBJ databases">
        <authorList>
            <person name="Macas J."/>
            <person name="Novak P."/>
            <person name="Neumann P."/>
        </authorList>
    </citation>
    <scope>NUCLEOTIDE SEQUENCE</scope>
</reference>
<feature type="non-terminal residue" evidence="1">
    <location>
        <position position="115"/>
    </location>
</feature>
<keyword evidence="2" id="KW-1185">Reference proteome</keyword>
<name>A0AAV0F7L6_9ASTE</name>
<organism evidence="1 2">
    <name type="scientific">Cuscuta epithymum</name>
    <dbReference type="NCBI Taxonomy" id="186058"/>
    <lineage>
        <taxon>Eukaryota</taxon>
        <taxon>Viridiplantae</taxon>
        <taxon>Streptophyta</taxon>
        <taxon>Embryophyta</taxon>
        <taxon>Tracheophyta</taxon>
        <taxon>Spermatophyta</taxon>
        <taxon>Magnoliopsida</taxon>
        <taxon>eudicotyledons</taxon>
        <taxon>Gunneridae</taxon>
        <taxon>Pentapetalae</taxon>
        <taxon>asterids</taxon>
        <taxon>lamiids</taxon>
        <taxon>Solanales</taxon>
        <taxon>Convolvulaceae</taxon>
        <taxon>Cuscuteae</taxon>
        <taxon>Cuscuta</taxon>
        <taxon>Cuscuta subgen. Cuscuta</taxon>
    </lineage>
</organism>
<comment type="caution">
    <text evidence="1">The sequence shown here is derived from an EMBL/GenBank/DDBJ whole genome shotgun (WGS) entry which is preliminary data.</text>
</comment>
<sequence>MHVHIVALEMLLEIQTDGLQNFPSTAYSSLSFRTHGTFAGRVSAVVRLSAFVELLKHDVHLTTIIVCGFHRFSDQIQSSSDYIPVVWYRSFPIYHPQFLFKYIIFVNISSENICF</sequence>
<accession>A0AAV0F7L6</accession>
<dbReference type="Proteomes" id="UP001152523">
    <property type="component" value="Unassembled WGS sequence"/>
</dbReference>
<proteinExistence type="predicted"/>